<accession>A0A5B2TUX1</accession>
<dbReference type="EMBL" id="VUOE01000001">
    <property type="protein sequence ID" value="KAA2218267.1"/>
    <property type="molecule type" value="Genomic_DNA"/>
</dbReference>
<evidence type="ECO:0000313" key="3">
    <source>
        <dbReference type="Proteomes" id="UP000323188"/>
    </source>
</evidence>
<dbReference type="AlphaFoldDB" id="A0A5B2TUX1"/>
<evidence type="ECO:0000256" key="1">
    <source>
        <dbReference type="SAM" id="Phobius"/>
    </source>
</evidence>
<comment type="caution">
    <text evidence="2">The sequence shown here is derived from an EMBL/GenBank/DDBJ whole genome shotgun (WGS) entry which is preliminary data.</text>
</comment>
<sequence length="114" mass="12823">MENAHLFNHVTLEMIVALALGVLCVILYSWKSEDVDTGVKRYFQLKPKYISFHIVASITVFLLIGELSGVLIENYIPALTANGTYHNTLSVLTGMFGSAFIAWILEKRKSLFQK</sequence>
<organism evidence="2 3">
    <name type="scientific">Maribacter flavus</name>
    <dbReference type="NCBI Taxonomy" id="1658664"/>
    <lineage>
        <taxon>Bacteria</taxon>
        <taxon>Pseudomonadati</taxon>
        <taxon>Bacteroidota</taxon>
        <taxon>Flavobacteriia</taxon>
        <taxon>Flavobacteriales</taxon>
        <taxon>Flavobacteriaceae</taxon>
        <taxon>Maribacter</taxon>
    </lineage>
</organism>
<feature type="transmembrane region" description="Helical" evidence="1">
    <location>
        <begin position="6"/>
        <end position="28"/>
    </location>
</feature>
<protein>
    <submittedName>
        <fullName evidence="2">Uncharacterized protein</fullName>
    </submittedName>
</protein>
<keyword evidence="1" id="KW-0472">Membrane</keyword>
<evidence type="ECO:0000313" key="2">
    <source>
        <dbReference type="EMBL" id="KAA2218267.1"/>
    </source>
</evidence>
<name>A0A5B2TUX1_9FLAO</name>
<keyword evidence="1" id="KW-0812">Transmembrane</keyword>
<keyword evidence="1" id="KW-1133">Transmembrane helix</keyword>
<proteinExistence type="predicted"/>
<dbReference type="Proteomes" id="UP000323188">
    <property type="component" value="Unassembled WGS sequence"/>
</dbReference>
<feature type="transmembrane region" description="Helical" evidence="1">
    <location>
        <begin position="49"/>
        <end position="72"/>
    </location>
</feature>
<dbReference type="RefSeq" id="WP_154916887.1">
    <property type="nucleotide sequence ID" value="NZ_VUOE01000001.1"/>
</dbReference>
<feature type="transmembrane region" description="Helical" evidence="1">
    <location>
        <begin position="84"/>
        <end position="105"/>
    </location>
</feature>
<reference evidence="2 3" key="1">
    <citation type="submission" date="2019-09" db="EMBL/GenBank/DDBJ databases">
        <authorList>
            <person name="Khan S.A."/>
            <person name="Jeon C.O."/>
            <person name="Chun B.H."/>
            <person name="Jeong S.E."/>
        </authorList>
    </citation>
    <scope>NUCLEOTIDE SEQUENCE [LARGE SCALE GENOMIC DNA]</scope>
    <source>
        <strain evidence="2 3">KCTC 42508</strain>
    </source>
</reference>
<gene>
    <name evidence="2" type="ORF">F0361_01205</name>
</gene>